<reference evidence="22 23" key="1">
    <citation type="journal article" date="2013" name="J. Biotechnol.">
        <title>Establishment and interpretation of the genome sequence of the phytopathogenic fungus Rhizoctonia solani AG1-IB isolate 7/3/14.</title>
        <authorList>
            <person name="Wibberg D.W."/>
            <person name="Jelonek L.J."/>
            <person name="Rupp O.R."/>
            <person name="Hennig M.H."/>
            <person name="Eikmeyer F.E."/>
            <person name="Goesmann A.G."/>
            <person name="Hartmann A.H."/>
            <person name="Borriss R.B."/>
            <person name="Grosch R.G."/>
            <person name="Puehler A.P."/>
            <person name="Schlueter A.S."/>
        </authorList>
    </citation>
    <scope>NUCLEOTIDE SEQUENCE [LARGE SCALE GENOMIC DNA]</scope>
    <source>
        <strain evidence="23">AG1-IB / isolate 7/3/14</strain>
    </source>
</reference>
<dbReference type="GO" id="GO:0003964">
    <property type="term" value="F:RNA-directed DNA polymerase activity"/>
    <property type="evidence" value="ECO:0007669"/>
    <property type="project" value="UniProtKB-KW"/>
</dbReference>
<dbReference type="PROSITE" id="PS50994">
    <property type="entry name" value="INTEGRASE"/>
    <property type="match status" value="1"/>
</dbReference>
<keyword evidence="4" id="KW-0548">Nucleotidyltransferase</keyword>
<dbReference type="PANTHER" id="PTHR37984">
    <property type="entry name" value="PROTEIN CBG26694"/>
    <property type="match status" value="1"/>
</dbReference>
<keyword evidence="3" id="KW-0808">Transferase</keyword>
<accession>M5C6Y7</accession>
<feature type="compositionally biased region" description="Low complexity" evidence="19">
    <location>
        <begin position="1"/>
        <end position="15"/>
    </location>
</feature>
<dbReference type="InterPro" id="IPR056924">
    <property type="entry name" value="SH3_Tf2-1"/>
</dbReference>
<dbReference type="Gene3D" id="3.30.420.10">
    <property type="entry name" value="Ribonuclease H-like superfamily/Ribonuclease H"/>
    <property type="match status" value="1"/>
</dbReference>
<keyword evidence="6" id="KW-0479">Metal-binding</keyword>
<dbReference type="GO" id="GO:0006310">
    <property type="term" value="P:DNA recombination"/>
    <property type="evidence" value="ECO:0007669"/>
    <property type="project" value="UniProtKB-KW"/>
</dbReference>
<evidence type="ECO:0000256" key="16">
    <source>
        <dbReference type="ARBA" id="ARBA00023172"/>
    </source>
</evidence>
<evidence type="ECO:0000259" key="20">
    <source>
        <dbReference type="PROSITE" id="PS50013"/>
    </source>
</evidence>
<dbReference type="CDD" id="cd09274">
    <property type="entry name" value="RNase_HI_RT_Ty3"/>
    <property type="match status" value="1"/>
</dbReference>
<evidence type="ECO:0000256" key="7">
    <source>
        <dbReference type="ARBA" id="ARBA00022750"/>
    </source>
</evidence>
<evidence type="ECO:0000256" key="3">
    <source>
        <dbReference type="ARBA" id="ARBA00022679"/>
    </source>
</evidence>
<dbReference type="PROSITE" id="PS50013">
    <property type="entry name" value="CHROMO_2"/>
    <property type="match status" value="1"/>
</dbReference>
<keyword evidence="14" id="KW-0239">DNA-directed DNA polymerase</keyword>
<name>M5C6Y7_THACB</name>
<evidence type="ECO:0000256" key="2">
    <source>
        <dbReference type="ARBA" id="ARBA00022670"/>
    </source>
</evidence>
<organism evidence="22 23">
    <name type="scientific">Thanatephorus cucumeris (strain AG1-IB / isolate 7/3/14)</name>
    <name type="common">Lettuce bottom rot fungus</name>
    <name type="synonym">Rhizoctonia solani</name>
    <dbReference type="NCBI Taxonomy" id="1108050"/>
    <lineage>
        <taxon>Eukaryota</taxon>
        <taxon>Fungi</taxon>
        <taxon>Dikarya</taxon>
        <taxon>Basidiomycota</taxon>
        <taxon>Agaricomycotina</taxon>
        <taxon>Agaricomycetes</taxon>
        <taxon>Cantharellales</taxon>
        <taxon>Ceratobasidiaceae</taxon>
        <taxon>Rhizoctonia</taxon>
        <taxon>Rhizoctonia solani AG-1</taxon>
    </lineage>
</organism>
<dbReference type="InterPro" id="IPR021109">
    <property type="entry name" value="Peptidase_aspartic_dom_sf"/>
</dbReference>
<dbReference type="InterPro" id="IPR000953">
    <property type="entry name" value="Chromo/chromo_shadow_dom"/>
</dbReference>
<dbReference type="InterPro" id="IPR036397">
    <property type="entry name" value="RNaseH_sf"/>
</dbReference>
<dbReference type="InterPro" id="IPR005162">
    <property type="entry name" value="Retrotrans_gag_dom"/>
</dbReference>
<dbReference type="InterPro" id="IPR041577">
    <property type="entry name" value="RT_RNaseH_2"/>
</dbReference>
<dbReference type="InterPro" id="IPR016197">
    <property type="entry name" value="Chromo-like_dom_sf"/>
</dbReference>
<dbReference type="CDD" id="cd00303">
    <property type="entry name" value="retropepsin_like"/>
    <property type="match status" value="1"/>
</dbReference>
<evidence type="ECO:0000256" key="18">
    <source>
        <dbReference type="ARBA" id="ARBA00023268"/>
    </source>
</evidence>
<dbReference type="Pfam" id="PF24626">
    <property type="entry name" value="SH3_Tf2-1"/>
    <property type="match status" value="1"/>
</dbReference>
<dbReference type="GO" id="GO:0005634">
    <property type="term" value="C:nucleus"/>
    <property type="evidence" value="ECO:0007669"/>
    <property type="project" value="UniProtKB-SubCell"/>
</dbReference>
<dbReference type="FunFam" id="3.10.20.370:FF:000001">
    <property type="entry name" value="Retrovirus-related Pol polyprotein from transposon 17.6-like protein"/>
    <property type="match status" value="1"/>
</dbReference>
<keyword evidence="7" id="KW-0064">Aspartyl protease</keyword>
<dbReference type="SUPFAM" id="SSF56672">
    <property type="entry name" value="DNA/RNA polymerases"/>
    <property type="match status" value="1"/>
</dbReference>
<evidence type="ECO:0000256" key="1">
    <source>
        <dbReference type="ARBA" id="ARBA00004123"/>
    </source>
</evidence>
<dbReference type="GO" id="GO:0003677">
    <property type="term" value="F:DNA binding"/>
    <property type="evidence" value="ECO:0007669"/>
    <property type="project" value="UniProtKB-KW"/>
</dbReference>
<dbReference type="Pfam" id="PF17921">
    <property type="entry name" value="Integrase_H2C2"/>
    <property type="match status" value="1"/>
</dbReference>
<dbReference type="InterPro" id="IPR023780">
    <property type="entry name" value="Chromo_domain"/>
</dbReference>
<feature type="region of interest" description="Disordered" evidence="19">
    <location>
        <begin position="1"/>
        <end position="35"/>
    </location>
</feature>
<dbReference type="FunFam" id="3.30.70.270:FF:000003">
    <property type="entry name" value="Transposon Ty3-G Gag-Pol polyprotein"/>
    <property type="match status" value="1"/>
</dbReference>
<dbReference type="PANTHER" id="PTHR37984:SF5">
    <property type="entry name" value="PROTEIN NYNRIN-LIKE"/>
    <property type="match status" value="1"/>
</dbReference>
<dbReference type="Pfam" id="PF00078">
    <property type="entry name" value="RVT_1"/>
    <property type="match status" value="1"/>
</dbReference>
<dbReference type="Pfam" id="PF00665">
    <property type="entry name" value="rve"/>
    <property type="match status" value="1"/>
</dbReference>
<proteinExistence type="predicted"/>
<keyword evidence="8" id="KW-0255">Endonuclease</keyword>
<evidence type="ECO:0000256" key="19">
    <source>
        <dbReference type="SAM" id="MobiDB-lite"/>
    </source>
</evidence>
<evidence type="ECO:0000256" key="17">
    <source>
        <dbReference type="ARBA" id="ARBA00023242"/>
    </source>
</evidence>
<evidence type="ECO:0000256" key="11">
    <source>
        <dbReference type="ARBA" id="ARBA00022884"/>
    </source>
</evidence>
<dbReference type="GO" id="GO:0004519">
    <property type="term" value="F:endonuclease activity"/>
    <property type="evidence" value="ECO:0007669"/>
    <property type="project" value="UniProtKB-KW"/>
</dbReference>
<evidence type="ECO:0000313" key="22">
    <source>
        <dbReference type="EMBL" id="CCO35718.1"/>
    </source>
</evidence>
<evidence type="ECO:0000256" key="15">
    <source>
        <dbReference type="ARBA" id="ARBA00023125"/>
    </source>
</evidence>
<dbReference type="GO" id="GO:0006338">
    <property type="term" value="P:chromatin remodeling"/>
    <property type="evidence" value="ECO:0007669"/>
    <property type="project" value="UniProtKB-ARBA"/>
</dbReference>
<evidence type="ECO:0000259" key="21">
    <source>
        <dbReference type="PROSITE" id="PS50994"/>
    </source>
</evidence>
<evidence type="ECO:0000256" key="13">
    <source>
        <dbReference type="ARBA" id="ARBA00022918"/>
    </source>
</evidence>
<keyword evidence="5" id="KW-0540">Nuclease</keyword>
<dbReference type="SUPFAM" id="SSF53098">
    <property type="entry name" value="Ribonuclease H-like"/>
    <property type="match status" value="1"/>
</dbReference>
<dbReference type="InterPro" id="IPR012337">
    <property type="entry name" value="RNaseH-like_sf"/>
</dbReference>
<dbReference type="FunFam" id="3.30.420.10:FF:000032">
    <property type="entry name" value="Retrovirus-related Pol polyprotein from transposon 297-like Protein"/>
    <property type="match status" value="1"/>
</dbReference>
<feature type="domain" description="Integrase catalytic" evidence="21">
    <location>
        <begin position="1003"/>
        <end position="1162"/>
    </location>
</feature>
<evidence type="ECO:0000256" key="10">
    <source>
        <dbReference type="ARBA" id="ARBA00022842"/>
    </source>
</evidence>
<feature type="domain" description="Chromo" evidence="20">
    <location>
        <begin position="1300"/>
        <end position="1349"/>
    </location>
</feature>
<evidence type="ECO:0000256" key="5">
    <source>
        <dbReference type="ARBA" id="ARBA00022722"/>
    </source>
</evidence>
<dbReference type="InterPro" id="IPR043502">
    <property type="entry name" value="DNA/RNA_pol_sf"/>
</dbReference>
<dbReference type="InterPro" id="IPR050951">
    <property type="entry name" value="Retrovirus_Pol_polyprotein"/>
</dbReference>
<dbReference type="GO" id="GO:0003723">
    <property type="term" value="F:RNA binding"/>
    <property type="evidence" value="ECO:0007669"/>
    <property type="project" value="UniProtKB-KW"/>
</dbReference>
<keyword evidence="10" id="KW-0460">Magnesium</keyword>
<dbReference type="InterPro" id="IPR041588">
    <property type="entry name" value="Integrase_H2C2"/>
</dbReference>
<evidence type="ECO:0000313" key="23">
    <source>
        <dbReference type="Proteomes" id="UP000012065"/>
    </source>
</evidence>
<dbReference type="Gene3D" id="1.10.340.70">
    <property type="match status" value="1"/>
</dbReference>
<evidence type="ECO:0000256" key="4">
    <source>
        <dbReference type="ARBA" id="ARBA00022695"/>
    </source>
</evidence>
<evidence type="ECO:0000256" key="12">
    <source>
        <dbReference type="ARBA" id="ARBA00022908"/>
    </source>
</evidence>
<keyword evidence="17" id="KW-0539">Nucleus</keyword>
<keyword evidence="15" id="KW-0238">DNA-binding</keyword>
<keyword evidence="13" id="KW-0695">RNA-directed DNA polymerase</keyword>
<keyword evidence="16" id="KW-0233">DNA recombination</keyword>
<comment type="subcellular location">
    <subcellularLocation>
        <location evidence="1">Nucleus</location>
    </subcellularLocation>
</comment>
<dbReference type="InterPro" id="IPR043128">
    <property type="entry name" value="Rev_trsase/Diguanyl_cyclase"/>
</dbReference>
<dbReference type="InterPro" id="IPR001584">
    <property type="entry name" value="Integrase_cat-core"/>
</dbReference>
<evidence type="ECO:0000256" key="14">
    <source>
        <dbReference type="ARBA" id="ARBA00022932"/>
    </source>
</evidence>
<dbReference type="Pfam" id="PF03732">
    <property type="entry name" value="Retrotrans_gag"/>
    <property type="match status" value="1"/>
</dbReference>
<keyword evidence="18" id="KW-0511">Multifunctional enzyme</keyword>
<feature type="region of interest" description="Disordered" evidence="19">
    <location>
        <begin position="296"/>
        <end position="333"/>
    </location>
</feature>
<protein>
    <submittedName>
        <fullName evidence="22">Retrotransposable element Tf2 155 kDa protein type 1</fullName>
    </submittedName>
</protein>
<feature type="compositionally biased region" description="Polar residues" evidence="19">
    <location>
        <begin position="308"/>
        <end position="323"/>
    </location>
</feature>
<dbReference type="EMBL" id="CAOJ01015017">
    <property type="protein sequence ID" value="CCO35718.1"/>
    <property type="molecule type" value="Genomic_DNA"/>
</dbReference>
<dbReference type="GO" id="GO:0015074">
    <property type="term" value="P:DNA integration"/>
    <property type="evidence" value="ECO:0007669"/>
    <property type="project" value="UniProtKB-KW"/>
</dbReference>
<keyword evidence="11" id="KW-0694">RNA-binding</keyword>
<dbReference type="GO" id="GO:0003887">
    <property type="term" value="F:DNA-directed DNA polymerase activity"/>
    <property type="evidence" value="ECO:0007669"/>
    <property type="project" value="UniProtKB-KW"/>
</dbReference>
<dbReference type="Gene3D" id="2.40.50.40">
    <property type="match status" value="1"/>
</dbReference>
<evidence type="ECO:0000256" key="8">
    <source>
        <dbReference type="ARBA" id="ARBA00022759"/>
    </source>
</evidence>
<evidence type="ECO:0000256" key="9">
    <source>
        <dbReference type="ARBA" id="ARBA00022801"/>
    </source>
</evidence>
<dbReference type="InterPro" id="IPR000477">
    <property type="entry name" value="RT_dom"/>
</dbReference>
<dbReference type="GO" id="GO:0006508">
    <property type="term" value="P:proteolysis"/>
    <property type="evidence" value="ECO:0007669"/>
    <property type="project" value="UniProtKB-KW"/>
</dbReference>
<dbReference type="Gene3D" id="3.10.20.370">
    <property type="match status" value="1"/>
</dbReference>
<dbReference type="Proteomes" id="UP000012065">
    <property type="component" value="Unassembled WGS sequence"/>
</dbReference>
<dbReference type="InterPro" id="IPR023779">
    <property type="entry name" value="Chromodomain_CS"/>
</dbReference>
<keyword evidence="9" id="KW-0378">Hydrolase</keyword>
<gene>
    <name evidence="22" type="ORF">BN14_09837</name>
</gene>
<comment type="caution">
    <text evidence="22">The sequence shown here is derived from an EMBL/GenBank/DDBJ whole genome shotgun (WGS) entry which is preliminary data.</text>
</comment>
<evidence type="ECO:0000256" key="6">
    <source>
        <dbReference type="ARBA" id="ARBA00022723"/>
    </source>
</evidence>
<sequence length="1362" mass="155315">MATLSQPTTTPGQPQHQGLLSPFGEAPTHPGSTTLDDVRDLLHRLITAVSELTTRVVETEEATKDVRVTVESISQQVDIIAGKSWNNGKAKGQKSKNQPQIRAASIPLNPVTRLASRTPGGSTKPIKVKAPEPFKGGSGTEAKQWMARMSGWLRLSVTQFETEEDVITYLLVNMEGTALAWALPHLANLGTDKATIRTVNDFDKAFERAFFDPDEQRAAKRKITTLTQTTTAAAYATEFRTLLMSLDWNDAALRAQFYKGLHWHVKQQLAQKEDQPADLETLIAAAIRIDNVRRELEISRPPQENRSKPTANNSTNRSVNTGNPRVDSDRLKADPNYVSEAEQQLERLRLPTINLEQPRTVTMLDGSSPKTGKIWRKVVLQFTYDGHTSTHEFLVSPIGSHAAILGIKWLETEKPEINWPLRTLTFPIPTPETAYIAQEEEADDNPLEGIPVQYHDFAKVFGEEEFNKLPPHRSYDIEIELMEEGPLNSPLYSMTDAESVTLKQWLEDKLRAGKIRPSKSPISSPVIVKEGDEWKTAFRTKYGLFETLVMPFGLSGAPGAFQAMMNEVFQDLLDVSVIIYLDDILIFSRNPEDHESHVKEVLQRLMDMQLFCKGSKCEFHQSTVEYLGIVVSDKGFSLDKLKIQAVQEWPTPTSVKQVQSFLGFANFVRRFVANFSQIARPLHNLVKKEVKWQWTDKEENAFRELQRAIINAPVIVHTDPNKPYFLETDASGAALGSVLSQRQEDGRLHPIRYLSESFKGAEQNYDTHDKELLAIIQSFEHWRIYLEGTILPITVYTDHCNLEYWKESRTFNRRHARWHLLLAGFHFQIMYRPGKQSTKPDALSRRADHLDIPPTDQSMLPESIFANVALILPEKEVQSRIEKALDQDESLIEILEYFRHESTAPPSVKRGFKDYEMEAGLLFYQGRILVPDVNKLREELLRIFHDSPMAGHPGRQQTLELLSRAYYWPGIRADIYLHVDGCETCQRIRLPKAKIIPTQPLEIPSRPWQHVSYDMITNLPRDGQYDCILVIINSFTKFVVLVPVSKKLKAPELAEIFLNRIWKQYGLPEKTVSDRGTVFNNKFLRALYKRLGIDPHFSSAYHPQSNGQTERVNPTIEHFLRAYASINQTDWVKWLPMTEFAYNNAMHSATGRSPFMALYGWQPALTPSNVATNVPEANKLANTIQKQWEEVAAALRQSKARLTQGRDTEVPLSFEVGEEAWLDAKNINLKTKSDKLTERRLGPFKVTEKISDRAYRLELPKTMRVHDVFYVGLLSKVKRNELQAWENRPPPITVDGEEEYEVEGIMDSQEAKGKWEYLVKWKGYGPEESTWEPKANLKNAAKHLKKYKEILRKKSLNAAKGL</sequence>
<feature type="compositionally biased region" description="Basic and acidic residues" evidence="19">
    <location>
        <begin position="296"/>
        <end position="307"/>
    </location>
</feature>
<keyword evidence="2" id="KW-0645">Protease</keyword>
<dbReference type="Gene3D" id="3.30.70.270">
    <property type="match status" value="2"/>
</dbReference>
<dbReference type="GO" id="GO:0004190">
    <property type="term" value="F:aspartic-type endopeptidase activity"/>
    <property type="evidence" value="ECO:0007669"/>
    <property type="project" value="UniProtKB-KW"/>
</dbReference>
<dbReference type="SUPFAM" id="SSF54160">
    <property type="entry name" value="Chromo domain-like"/>
    <property type="match status" value="1"/>
</dbReference>
<dbReference type="CDD" id="cd01647">
    <property type="entry name" value="RT_LTR"/>
    <property type="match status" value="1"/>
</dbReference>
<feature type="region of interest" description="Disordered" evidence="19">
    <location>
        <begin position="112"/>
        <end position="140"/>
    </location>
</feature>
<dbReference type="FunFam" id="3.30.70.270:FF:000020">
    <property type="entry name" value="Transposon Tf2-6 polyprotein-like Protein"/>
    <property type="match status" value="1"/>
</dbReference>
<dbReference type="Pfam" id="PF17919">
    <property type="entry name" value="RT_RNaseH_2"/>
    <property type="match status" value="1"/>
</dbReference>
<dbReference type="Gene3D" id="2.40.70.10">
    <property type="entry name" value="Acid Proteases"/>
    <property type="match status" value="1"/>
</dbReference>
<keyword evidence="12" id="KW-0229">DNA integration</keyword>
<dbReference type="HOGENOM" id="CLU_000384_38_3_1"/>
<dbReference type="PROSITE" id="PS00598">
    <property type="entry name" value="CHROMO_1"/>
    <property type="match status" value="1"/>
</dbReference>
<dbReference type="SMART" id="SM00298">
    <property type="entry name" value="CHROMO"/>
    <property type="match status" value="1"/>
</dbReference>
<dbReference type="Pfam" id="PF00385">
    <property type="entry name" value="Chromo"/>
    <property type="match status" value="1"/>
</dbReference>
<dbReference type="GO" id="GO:0046872">
    <property type="term" value="F:metal ion binding"/>
    <property type="evidence" value="ECO:0007669"/>
    <property type="project" value="UniProtKB-KW"/>
</dbReference>